<gene>
    <name evidence="3" type="ORF">Lalb_Chr07g0193851</name>
</gene>
<feature type="chain" id="PRO_5025478251" evidence="2">
    <location>
        <begin position="26"/>
        <end position="67"/>
    </location>
</feature>
<accession>A0A6A4QCS4</accession>
<proteinExistence type="predicted"/>
<dbReference type="EMBL" id="WOCE01000007">
    <property type="protein sequence ID" value="KAE9611074.1"/>
    <property type="molecule type" value="Genomic_DNA"/>
</dbReference>
<organism evidence="3 4">
    <name type="scientific">Lupinus albus</name>
    <name type="common">White lupine</name>
    <name type="synonym">Lupinus termis</name>
    <dbReference type="NCBI Taxonomy" id="3870"/>
    <lineage>
        <taxon>Eukaryota</taxon>
        <taxon>Viridiplantae</taxon>
        <taxon>Streptophyta</taxon>
        <taxon>Embryophyta</taxon>
        <taxon>Tracheophyta</taxon>
        <taxon>Spermatophyta</taxon>
        <taxon>Magnoliopsida</taxon>
        <taxon>eudicotyledons</taxon>
        <taxon>Gunneridae</taxon>
        <taxon>Pentapetalae</taxon>
        <taxon>rosids</taxon>
        <taxon>fabids</taxon>
        <taxon>Fabales</taxon>
        <taxon>Fabaceae</taxon>
        <taxon>Papilionoideae</taxon>
        <taxon>50 kb inversion clade</taxon>
        <taxon>genistoids sensu lato</taxon>
        <taxon>core genistoids</taxon>
        <taxon>Genisteae</taxon>
        <taxon>Lupinus</taxon>
    </lineage>
</organism>
<dbReference type="AlphaFoldDB" id="A0A6A4QCS4"/>
<dbReference type="Proteomes" id="UP000447434">
    <property type="component" value="Chromosome 7"/>
</dbReference>
<name>A0A6A4QCS4_LUPAL</name>
<evidence type="ECO:0000256" key="1">
    <source>
        <dbReference type="SAM" id="MobiDB-lite"/>
    </source>
</evidence>
<feature type="region of interest" description="Disordered" evidence="1">
    <location>
        <begin position="28"/>
        <end position="67"/>
    </location>
</feature>
<reference evidence="4" key="1">
    <citation type="journal article" date="2020" name="Nat. Commun.">
        <title>Genome sequence of the cluster root forming white lupin.</title>
        <authorList>
            <person name="Hufnagel B."/>
            <person name="Marques A."/>
            <person name="Soriano A."/>
            <person name="Marques L."/>
            <person name="Divol F."/>
            <person name="Doumas P."/>
            <person name="Sallet E."/>
            <person name="Mancinotti D."/>
            <person name="Carrere S."/>
            <person name="Marande W."/>
            <person name="Arribat S."/>
            <person name="Keller J."/>
            <person name="Huneau C."/>
            <person name="Blein T."/>
            <person name="Aime D."/>
            <person name="Laguerre M."/>
            <person name="Taylor J."/>
            <person name="Schubert V."/>
            <person name="Nelson M."/>
            <person name="Geu-Flores F."/>
            <person name="Crespi M."/>
            <person name="Gallardo-Guerrero K."/>
            <person name="Delaux P.-M."/>
            <person name="Salse J."/>
            <person name="Berges H."/>
            <person name="Guyot R."/>
            <person name="Gouzy J."/>
            <person name="Peret B."/>
        </authorList>
    </citation>
    <scope>NUCLEOTIDE SEQUENCE [LARGE SCALE GENOMIC DNA]</scope>
    <source>
        <strain evidence="4">cv. Amiga</strain>
    </source>
</reference>
<keyword evidence="4" id="KW-1185">Reference proteome</keyword>
<evidence type="ECO:0000313" key="4">
    <source>
        <dbReference type="Proteomes" id="UP000447434"/>
    </source>
</evidence>
<evidence type="ECO:0000256" key="2">
    <source>
        <dbReference type="SAM" id="SignalP"/>
    </source>
</evidence>
<evidence type="ECO:0000313" key="3">
    <source>
        <dbReference type="EMBL" id="KAE9611074.1"/>
    </source>
</evidence>
<comment type="caution">
    <text evidence="3">The sequence shown here is derived from an EMBL/GenBank/DDBJ whole genome shotgun (WGS) entry which is preliminary data.</text>
</comment>
<keyword evidence="2" id="KW-0732">Signal</keyword>
<protein>
    <submittedName>
        <fullName evidence="3">Uncharacterized protein</fullName>
    </submittedName>
</protein>
<feature type="compositionally biased region" description="Basic and acidic residues" evidence="1">
    <location>
        <begin position="28"/>
        <end position="42"/>
    </location>
</feature>
<feature type="signal peptide" evidence="2">
    <location>
        <begin position="1"/>
        <end position="25"/>
    </location>
</feature>
<sequence length="67" mass="7337">MELGKRGFVVFLHLVSFGVLGGVERREVRRREKREDEGEKKMGSWVFSSGNGSGVSAPVKFGSGPLL</sequence>